<evidence type="ECO:0000313" key="2">
    <source>
        <dbReference type="Proteomes" id="UP000245698"/>
    </source>
</evidence>
<sequence>MRAPEQALALQAPEQVPGQAPEQALRVPGQVQALQVPGLAQALPEQASVPRALAPGPAWLRPAAHQVLAPHRLFQKHSKQQWPE</sequence>
<protein>
    <submittedName>
        <fullName evidence="1">Uncharacterized protein</fullName>
    </submittedName>
</protein>
<evidence type="ECO:0000313" key="1">
    <source>
        <dbReference type="EMBL" id="SJM31591.1"/>
    </source>
</evidence>
<dbReference type="AlphaFoldDB" id="A0A2P9AKB1"/>
<accession>A0A2P9AKB1</accession>
<dbReference type="EMBL" id="FUIG01000026">
    <property type="protein sequence ID" value="SJM31591.1"/>
    <property type="molecule type" value="Genomic_DNA"/>
</dbReference>
<reference evidence="2" key="1">
    <citation type="submission" date="2016-12" db="EMBL/GenBank/DDBJ databases">
        <authorList>
            <person name="Brunel B."/>
        </authorList>
    </citation>
    <scope>NUCLEOTIDE SEQUENCE [LARGE SCALE GENOMIC DNA]</scope>
</reference>
<keyword evidence="2" id="KW-1185">Reference proteome</keyword>
<dbReference type="Proteomes" id="UP000245698">
    <property type="component" value="Unassembled WGS sequence"/>
</dbReference>
<proteinExistence type="predicted"/>
<gene>
    <name evidence="1" type="ORF">BQ8482_20206</name>
</gene>
<name>A0A2P9AKB1_9HYPH</name>
<organism evidence="1 2">
    <name type="scientific">Mesorhizobium delmotii</name>
    <dbReference type="NCBI Taxonomy" id="1631247"/>
    <lineage>
        <taxon>Bacteria</taxon>
        <taxon>Pseudomonadati</taxon>
        <taxon>Pseudomonadota</taxon>
        <taxon>Alphaproteobacteria</taxon>
        <taxon>Hyphomicrobiales</taxon>
        <taxon>Phyllobacteriaceae</taxon>
        <taxon>Mesorhizobium</taxon>
    </lineage>
</organism>